<proteinExistence type="predicted"/>
<dbReference type="RefSeq" id="WP_329405493.1">
    <property type="nucleotide sequence ID" value="NZ_CP109441.1"/>
</dbReference>
<accession>A0ABZ1YLK9</accession>
<gene>
    <name evidence="1" type="ORF">OG563_26895</name>
</gene>
<organism evidence="1 2">
    <name type="scientific">Nocardia vinacea</name>
    <dbReference type="NCBI Taxonomy" id="96468"/>
    <lineage>
        <taxon>Bacteria</taxon>
        <taxon>Bacillati</taxon>
        <taxon>Actinomycetota</taxon>
        <taxon>Actinomycetes</taxon>
        <taxon>Mycobacteriales</taxon>
        <taxon>Nocardiaceae</taxon>
        <taxon>Nocardia</taxon>
    </lineage>
</organism>
<keyword evidence="2" id="KW-1185">Reference proteome</keyword>
<dbReference type="EMBL" id="CP109441">
    <property type="protein sequence ID" value="WUV42875.1"/>
    <property type="molecule type" value="Genomic_DNA"/>
</dbReference>
<protein>
    <submittedName>
        <fullName evidence="1">Uncharacterized protein</fullName>
    </submittedName>
</protein>
<sequence>MSDPLDPITTGDYFTDSRHIVRLDADQVEGYGAVLAIVEREGGTEIFEMNTELARQFAIDLLKLADHADAMAAHYRDADQHTEPR</sequence>
<dbReference type="Proteomes" id="UP001432062">
    <property type="component" value="Chromosome"/>
</dbReference>
<reference evidence="1" key="1">
    <citation type="submission" date="2022-10" db="EMBL/GenBank/DDBJ databases">
        <title>The complete genomes of actinobacterial strains from the NBC collection.</title>
        <authorList>
            <person name="Joergensen T.S."/>
            <person name="Alvarez Arevalo M."/>
            <person name="Sterndorff E.B."/>
            <person name="Faurdal D."/>
            <person name="Vuksanovic O."/>
            <person name="Mourched A.-S."/>
            <person name="Charusanti P."/>
            <person name="Shaw S."/>
            <person name="Blin K."/>
            <person name="Weber T."/>
        </authorList>
    </citation>
    <scope>NUCLEOTIDE SEQUENCE</scope>
    <source>
        <strain evidence="1">NBC_01482</strain>
    </source>
</reference>
<evidence type="ECO:0000313" key="2">
    <source>
        <dbReference type="Proteomes" id="UP001432062"/>
    </source>
</evidence>
<name>A0ABZ1YLK9_9NOCA</name>
<evidence type="ECO:0000313" key="1">
    <source>
        <dbReference type="EMBL" id="WUV42875.1"/>
    </source>
</evidence>